<keyword evidence="2" id="KW-1185">Reference proteome</keyword>
<protein>
    <submittedName>
        <fullName evidence="1">Uncharacterized protein</fullName>
    </submittedName>
</protein>
<sequence>MGLSGLSFVVAGVQFWTTLYLETNTKDLMNEIHVAYLFVPLWVSSSAVGSSINSVATLVPIIKCKLCAYHGSWRCRMPRCVACVVRTQHFLHRCLSMADAVLWRKHPSCLLWDRYFSSTIAIAPTSILCCLRQLQLLRVRGVKLCPWLDHEFHIDPRPDFTDSNGLESGKSCNAACTYRIGFGIVLLWSLWAFFCLTCSAIESGRNYAASLTVLRHKVIAV</sequence>
<organism evidence="1 2">
    <name type="scientific">Peronosclerospora sorghi</name>
    <dbReference type="NCBI Taxonomy" id="230839"/>
    <lineage>
        <taxon>Eukaryota</taxon>
        <taxon>Sar</taxon>
        <taxon>Stramenopiles</taxon>
        <taxon>Oomycota</taxon>
        <taxon>Peronosporomycetes</taxon>
        <taxon>Peronosporales</taxon>
        <taxon>Peronosporaceae</taxon>
        <taxon>Peronosclerospora</taxon>
    </lineage>
</organism>
<evidence type="ECO:0000313" key="2">
    <source>
        <dbReference type="Proteomes" id="UP001163321"/>
    </source>
</evidence>
<comment type="caution">
    <text evidence="1">The sequence shown here is derived from an EMBL/GenBank/DDBJ whole genome shotgun (WGS) entry which is preliminary data.</text>
</comment>
<dbReference type="EMBL" id="CM047587">
    <property type="protein sequence ID" value="KAI9907357.1"/>
    <property type="molecule type" value="Genomic_DNA"/>
</dbReference>
<dbReference type="Proteomes" id="UP001163321">
    <property type="component" value="Chromosome 8"/>
</dbReference>
<name>A0ACC0VLK1_9STRA</name>
<gene>
    <name evidence="1" type="ORF">PsorP6_016138</name>
</gene>
<reference evidence="1 2" key="1">
    <citation type="journal article" date="2022" name="bioRxiv">
        <title>The genome of the oomycete Peronosclerospora sorghi, a cosmopolitan pathogen of maize and sorghum, is inflated with dispersed pseudogenes.</title>
        <authorList>
            <person name="Fletcher K."/>
            <person name="Martin F."/>
            <person name="Isakeit T."/>
            <person name="Cavanaugh K."/>
            <person name="Magill C."/>
            <person name="Michelmore R."/>
        </authorList>
    </citation>
    <scope>NUCLEOTIDE SEQUENCE [LARGE SCALE GENOMIC DNA]</scope>
    <source>
        <strain evidence="1">P6</strain>
    </source>
</reference>
<accession>A0ACC0VLK1</accession>
<proteinExistence type="predicted"/>
<evidence type="ECO:0000313" key="1">
    <source>
        <dbReference type="EMBL" id="KAI9907357.1"/>
    </source>
</evidence>